<name>A0A942UUI9_9FIRM</name>
<sequence>MNHEIKKISKIIDELSTFCLLHGAKLMNMSVENNKDHFKIILEMDNLDYSNKKVSRLEKLLNCPRQAEMEEFYWELTGESDHDSELSIVGMMVDKADIVFEENSLKLTLYRYK</sequence>
<dbReference type="RefSeq" id="WP_203366186.1">
    <property type="nucleotide sequence ID" value="NZ_WSFT01000029.1"/>
</dbReference>
<dbReference type="Proteomes" id="UP000724672">
    <property type="component" value="Unassembled WGS sequence"/>
</dbReference>
<evidence type="ECO:0000313" key="2">
    <source>
        <dbReference type="Proteomes" id="UP000724672"/>
    </source>
</evidence>
<reference evidence="1" key="1">
    <citation type="submission" date="2019-12" db="EMBL/GenBank/DDBJ databases">
        <title>Clostridiaceae gen. nov. sp. nov., isolated from sediment in Xinjiang, China.</title>
        <authorList>
            <person name="Zhang R."/>
        </authorList>
    </citation>
    <scope>NUCLEOTIDE SEQUENCE</scope>
    <source>
        <strain evidence="1">D2Q-11</strain>
    </source>
</reference>
<organism evidence="1 2">
    <name type="scientific">Anaeromonas frigoriresistens</name>
    <dbReference type="NCBI Taxonomy" id="2683708"/>
    <lineage>
        <taxon>Bacteria</taxon>
        <taxon>Bacillati</taxon>
        <taxon>Bacillota</taxon>
        <taxon>Tissierellia</taxon>
        <taxon>Tissierellales</taxon>
        <taxon>Thermohalobacteraceae</taxon>
        <taxon>Anaeromonas</taxon>
    </lineage>
</organism>
<keyword evidence="2" id="KW-1185">Reference proteome</keyword>
<evidence type="ECO:0000313" key="1">
    <source>
        <dbReference type="EMBL" id="MBS4538260.1"/>
    </source>
</evidence>
<dbReference type="AlphaFoldDB" id="A0A942UUI9"/>
<proteinExistence type="predicted"/>
<dbReference type="EMBL" id="WSFT01000029">
    <property type="protein sequence ID" value="MBS4538260.1"/>
    <property type="molecule type" value="Genomic_DNA"/>
</dbReference>
<protein>
    <submittedName>
        <fullName evidence="1">Uncharacterized protein</fullName>
    </submittedName>
</protein>
<gene>
    <name evidence="1" type="ORF">GOQ27_07280</name>
</gene>
<accession>A0A942UUI9</accession>
<comment type="caution">
    <text evidence="1">The sequence shown here is derived from an EMBL/GenBank/DDBJ whole genome shotgun (WGS) entry which is preliminary data.</text>
</comment>